<organism evidence="1 2">
    <name type="scientific">Handroanthus impetiginosus</name>
    <dbReference type="NCBI Taxonomy" id="429701"/>
    <lineage>
        <taxon>Eukaryota</taxon>
        <taxon>Viridiplantae</taxon>
        <taxon>Streptophyta</taxon>
        <taxon>Embryophyta</taxon>
        <taxon>Tracheophyta</taxon>
        <taxon>Spermatophyta</taxon>
        <taxon>Magnoliopsida</taxon>
        <taxon>eudicotyledons</taxon>
        <taxon>Gunneridae</taxon>
        <taxon>Pentapetalae</taxon>
        <taxon>asterids</taxon>
        <taxon>lamiids</taxon>
        <taxon>Lamiales</taxon>
        <taxon>Bignoniaceae</taxon>
        <taxon>Crescentiina</taxon>
        <taxon>Tabebuia alliance</taxon>
        <taxon>Handroanthus</taxon>
    </lineage>
</organism>
<keyword evidence="2" id="KW-1185">Reference proteome</keyword>
<evidence type="ECO:0000313" key="2">
    <source>
        <dbReference type="Proteomes" id="UP000231279"/>
    </source>
</evidence>
<protein>
    <submittedName>
        <fullName evidence="1">Uncharacterized protein</fullName>
    </submittedName>
</protein>
<gene>
    <name evidence="1" type="ORF">CDL12_04514</name>
</gene>
<dbReference type="Proteomes" id="UP000231279">
    <property type="component" value="Unassembled WGS sequence"/>
</dbReference>
<evidence type="ECO:0000313" key="1">
    <source>
        <dbReference type="EMBL" id="PIN22771.1"/>
    </source>
</evidence>
<proteinExistence type="predicted"/>
<reference evidence="2" key="1">
    <citation type="journal article" date="2018" name="Gigascience">
        <title>Genome assembly of the Pink Ipe (Handroanthus impetiginosus, Bignoniaceae), a highly valued, ecologically keystone Neotropical timber forest tree.</title>
        <authorList>
            <person name="Silva-Junior O.B."/>
            <person name="Grattapaglia D."/>
            <person name="Novaes E."/>
            <person name="Collevatti R.G."/>
        </authorList>
    </citation>
    <scope>NUCLEOTIDE SEQUENCE [LARGE SCALE GENOMIC DNA]</scope>
    <source>
        <strain evidence="2">cv. UFG-1</strain>
    </source>
</reference>
<sequence length="119" mass="13240">MVTLKVWSQVGTGHLLTPSQEKLVESSLKNNMSSASSVNMAPYSLTTNHHHQTDCLLSGVLSGTTRHLLQENNQAFGQISANLSSLKKSCHLTELVFFLPLWYTLIPKLPSFLSFYPLH</sequence>
<comment type="caution">
    <text evidence="1">The sequence shown here is derived from an EMBL/GenBank/DDBJ whole genome shotgun (WGS) entry which is preliminary data.</text>
</comment>
<name>A0A2G9HZ32_9LAMI</name>
<dbReference type="AlphaFoldDB" id="A0A2G9HZ32"/>
<accession>A0A2G9HZ32</accession>
<dbReference type="EMBL" id="NKXS01000700">
    <property type="protein sequence ID" value="PIN22771.1"/>
    <property type="molecule type" value="Genomic_DNA"/>
</dbReference>
<dbReference type="OrthoDB" id="19768at2759"/>